<feature type="region of interest" description="Disordered" evidence="1">
    <location>
        <begin position="1"/>
        <end position="67"/>
    </location>
</feature>
<dbReference type="InParanoid" id="F4RHD8"/>
<evidence type="ECO:0000313" key="3">
    <source>
        <dbReference type="Proteomes" id="UP000001072"/>
    </source>
</evidence>
<dbReference type="EMBL" id="GL883101">
    <property type="protein sequence ID" value="EGG08264.1"/>
    <property type="molecule type" value="Genomic_DNA"/>
</dbReference>
<dbReference type="HOGENOM" id="CLU_1409064_0_0_1"/>
<proteinExistence type="predicted"/>
<reference evidence="3" key="1">
    <citation type="journal article" date="2011" name="Proc. Natl. Acad. Sci. U.S.A.">
        <title>Obligate biotrophy features unraveled by the genomic analysis of rust fungi.</title>
        <authorList>
            <person name="Duplessis S."/>
            <person name="Cuomo C.A."/>
            <person name="Lin Y.-C."/>
            <person name="Aerts A."/>
            <person name="Tisserant E."/>
            <person name="Veneault-Fourrey C."/>
            <person name="Joly D.L."/>
            <person name="Hacquard S."/>
            <person name="Amselem J."/>
            <person name="Cantarel B.L."/>
            <person name="Chiu R."/>
            <person name="Coutinho P.M."/>
            <person name="Feau N."/>
            <person name="Field M."/>
            <person name="Frey P."/>
            <person name="Gelhaye E."/>
            <person name="Goldberg J."/>
            <person name="Grabherr M.G."/>
            <person name="Kodira C.D."/>
            <person name="Kohler A."/>
            <person name="Kuees U."/>
            <person name="Lindquist E.A."/>
            <person name="Lucas S.M."/>
            <person name="Mago R."/>
            <person name="Mauceli E."/>
            <person name="Morin E."/>
            <person name="Murat C."/>
            <person name="Pangilinan J.L."/>
            <person name="Park R."/>
            <person name="Pearson M."/>
            <person name="Quesneville H."/>
            <person name="Rouhier N."/>
            <person name="Sakthikumar S."/>
            <person name="Salamov A.A."/>
            <person name="Schmutz J."/>
            <person name="Selles B."/>
            <person name="Shapiro H."/>
            <person name="Tanguay P."/>
            <person name="Tuskan G.A."/>
            <person name="Henrissat B."/>
            <person name="Van de Peer Y."/>
            <person name="Rouze P."/>
            <person name="Ellis J.G."/>
            <person name="Dodds P.N."/>
            <person name="Schein J.E."/>
            <person name="Zhong S."/>
            <person name="Hamelin R.C."/>
            <person name="Grigoriev I.V."/>
            <person name="Szabo L.J."/>
            <person name="Martin F."/>
        </authorList>
    </citation>
    <scope>NUCLEOTIDE SEQUENCE [LARGE SCALE GENOMIC DNA]</scope>
    <source>
        <strain evidence="3">98AG31 / pathotype 3-4-7</strain>
    </source>
</reference>
<keyword evidence="3" id="KW-1185">Reference proteome</keyword>
<dbReference type="GeneID" id="18931845"/>
<dbReference type="OrthoDB" id="10376394at2759"/>
<evidence type="ECO:0000256" key="1">
    <source>
        <dbReference type="SAM" id="MobiDB-lite"/>
    </source>
</evidence>
<organism evidence="3">
    <name type="scientific">Melampsora larici-populina (strain 98AG31 / pathotype 3-4-7)</name>
    <name type="common">Poplar leaf rust fungus</name>
    <dbReference type="NCBI Taxonomy" id="747676"/>
    <lineage>
        <taxon>Eukaryota</taxon>
        <taxon>Fungi</taxon>
        <taxon>Dikarya</taxon>
        <taxon>Basidiomycota</taxon>
        <taxon>Pucciniomycotina</taxon>
        <taxon>Pucciniomycetes</taxon>
        <taxon>Pucciniales</taxon>
        <taxon>Melampsoraceae</taxon>
        <taxon>Melampsora</taxon>
    </lineage>
</organism>
<evidence type="ECO:0000313" key="2">
    <source>
        <dbReference type="EMBL" id="EGG08264.1"/>
    </source>
</evidence>
<feature type="region of interest" description="Disordered" evidence="1">
    <location>
        <begin position="154"/>
        <end position="177"/>
    </location>
</feature>
<dbReference type="VEuPathDB" id="FungiDB:MELLADRAFT_71533"/>
<accession>F4RHD8</accession>
<feature type="compositionally biased region" description="Polar residues" evidence="1">
    <location>
        <begin position="53"/>
        <end position="67"/>
    </location>
</feature>
<dbReference type="AlphaFoldDB" id="F4RHD8"/>
<gene>
    <name evidence="2" type="ORF">MELLADRAFT_71533</name>
</gene>
<feature type="compositionally biased region" description="Polar residues" evidence="1">
    <location>
        <begin position="157"/>
        <end position="177"/>
    </location>
</feature>
<dbReference type="KEGG" id="mlr:MELLADRAFT_71533"/>
<name>F4RHD8_MELLP</name>
<dbReference type="RefSeq" id="XP_007408462.1">
    <property type="nucleotide sequence ID" value="XM_007408400.1"/>
</dbReference>
<dbReference type="Proteomes" id="UP000001072">
    <property type="component" value="Unassembled WGS sequence"/>
</dbReference>
<feature type="compositionally biased region" description="Polar residues" evidence="1">
    <location>
        <begin position="7"/>
        <end position="17"/>
    </location>
</feature>
<feature type="region of interest" description="Disordered" evidence="1">
    <location>
        <begin position="104"/>
        <end position="139"/>
    </location>
</feature>
<feature type="compositionally biased region" description="Low complexity" evidence="1">
    <location>
        <begin position="18"/>
        <end position="34"/>
    </location>
</feature>
<sequence>MYLDLSETINSSSSKMLSPSTAPSESSVSSSQLSTKGVKPARYLARVGPMPFSPTQPNSQLCASPLQSPSASSFELSPITIASSSPLTKSNLAILTSLNLNPYPEPMDEVSHFSDDSEDSESTVSSFREPLFDEEQDQDTITTSLPSFLQTCEAIGSSHQNKPSSRNHTPSCYPISNQESVVGRNEYPFPIST</sequence>
<protein>
    <submittedName>
        <fullName evidence="2">Uncharacterized protein</fullName>
    </submittedName>
</protein>